<dbReference type="InterPro" id="IPR032687">
    <property type="entry name" value="AraC-type_N"/>
</dbReference>
<dbReference type="RefSeq" id="WP_008293893.1">
    <property type="nucleotide sequence ID" value="NZ_CM002299.1"/>
</dbReference>
<evidence type="ECO:0000313" key="5">
    <source>
        <dbReference type="EMBL" id="EAQ97176.1"/>
    </source>
</evidence>
<organism evidence="5 6">
    <name type="scientific">Congregibacter litoralis KT71</name>
    <dbReference type="NCBI Taxonomy" id="314285"/>
    <lineage>
        <taxon>Bacteria</taxon>
        <taxon>Pseudomonadati</taxon>
        <taxon>Pseudomonadota</taxon>
        <taxon>Gammaproteobacteria</taxon>
        <taxon>Cellvibrionales</taxon>
        <taxon>Halieaceae</taxon>
        <taxon>Congregibacter</taxon>
    </lineage>
</organism>
<protein>
    <submittedName>
        <fullName evidence="5">Transcriptional regulator, AraC family</fullName>
    </submittedName>
</protein>
<dbReference type="InterPro" id="IPR018062">
    <property type="entry name" value="HTH_AraC-typ_CS"/>
</dbReference>
<accession>A4A9K9</accession>
<dbReference type="InterPro" id="IPR020449">
    <property type="entry name" value="Tscrpt_reg_AraC-type_HTH"/>
</dbReference>
<gene>
    <name evidence="5" type="ORF">KT71_07349</name>
</gene>
<evidence type="ECO:0000313" key="6">
    <source>
        <dbReference type="Proteomes" id="UP000019205"/>
    </source>
</evidence>
<keyword evidence="3" id="KW-0804">Transcription</keyword>
<keyword evidence="2" id="KW-0238">DNA-binding</keyword>
<reference evidence="5 6" key="2">
    <citation type="journal article" date="2009" name="PLoS ONE">
        <title>The photosynthetic apparatus and its regulation in the aerobic gammaproteobacterium Congregibacter litoralis gen. nov., sp. nov.</title>
        <authorList>
            <person name="Spring S."/>
            <person name="Lunsdorf H."/>
            <person name="Fuchs B.M."/>
            <person name="Tindall B.J."/>
        </authorList>
    </citation>
    <scope>NUCLEOTIDE SEQUENCE [LARGE SCALE GENOMIC DNA]</scope>
    <source>
        <strain evidence="5">KT71</strain>
    </source>
</reference>
<dbReference type="PROSITE" id="PS00041">
    <property type="entry name" value="HTH_ARAC_FAMILY_1"/>
    <property type="match status" value="1"/>
</dbReference>
<evidence type="ECO:0000256" key="2">
    <source>
        <dbReference type="ARBA" id="ARBA00023125"/>
    </source>
</evidence>
<dbReference type="SUPFAM" id="SSF46689">
    <property type="entry name" value="Homeodomain-like"/>
    <property type="match status" value="1"/>
</dbReference>
<dbReference type="eggNOG" id="COG2207">
    <property type="taxonomic scope" value="Bacteria"/>
</dbReference>
<dbReference type="Proteomes" id="UP000019205">
    <property type="component" value="Chromosome"/>
</dbReference>
<keyword evidence="6" id="KW-1185">Reference proteome</keyword>
<dbReference type="GO" id="GO:0003700">
    <property type="term" value="F:DNA-binding transcription factor activity"/>
    <property type="evidence" value="ECO:0007669"/>
    <property type="project" value="InterPro"/>
</dbReference>
<feature type="domain" description="HTH araC/xylS-type" evidence="4">
    <location>
        <begin position="233"/>
        <end position="330"/>
    </location>
</feature>
<dbReference type="PANTHER" id="PTHR47894">
    <property type="entry name" value="HTH-TYPE TRANSCRIPTIONAL REGULATOR GADX"/>
    <property type="match status" value="1"/>
</dbReference>
<dbReference type="Pfam" id="PF12625">
    <property type="entry name" value="Arabinose_bd"/>
    <property type="match status" value="1"/>
</dbReference>
<dbReference type="PANTHER" id="PTHR47894:SF1">
    <property type="entry name" value="HTH-TYPE TRANSCRIPTIONAL REGULATOR VQSM"/>
    <property type="match status" value="1"/>
</dbReference>
<dbReference type="PROSITE" id="PS01124">
    <property type="entry name" value="HTH_ARAC_FAMILY_2"/>
    <property type="match status" value="1"/>
</dbReference>
<dbReference type="GO" id="GO:0000976">
    <property type="term" value="F:transcription cis-regulatory region binding"/>
    <property type="evidence" value="ECO:0007669"/>
    <property type="project" value="TreeGrafter"/>
</dbReference>
<dbReference type="Pfam" id="PF12833">
    <property type="entry name" value="HTH_18"/>
    <property type="match status" value="1"/>
</dbReference>
<dbReference type="EMBL" id="AAOA02000004">
    <property type="protein sequence ID" value="EAQ97176.1"/>
    <property type="molecule type" value="Genomic_DNA"/>
</dbReference>
<proteinExistence type="predicted"/>
<dbReference type="HOGENOM" id="CLU_047522_1_1_6"/>
<evidence type="ECO:0000259" key="4">
    <source>
        <dbReference type="PROSITE" id="PS01124"/>
    </source>
</evidence>
<reference evidence="5 6" key="1">
    <citation type="journal article" date="2007" name="Proc. Natl. Acad. Sci. U.S.A.">
        <title>Characterization of a marine gammaproteobacterium capable of aerobic anoxygenic photosynthesis.</title>
        <authorList>
            <person name="Fuchs B.M."/>
            <person name="Spring S."/>
            <person name="Teeling H."/>
            <person name="Quast C."/>
            <person name="Wulf J."/>
            <person name="Schattenhofer M."/>
            <person name="Yan S."/>
            <person name="Ferriera S."/>
            <person name="Johnson J."/>
            <person name="Glockner F.O."/>
            <person name="Amann R."/>
        </authorList>
    </citation>
    <scope>NUCLEOTIDE SEQUENCE [LARGE SCALE GENOMIC DNA]</scope>
    <source>
        <strain evidence="5">KT71</strain>
    </source>
</reference>
<comment type="caution">
    <text evidence="5">The sequence shown here is derived from an EMBL/GenBank/DDBJ whole genome shotgun (WGS) entry which is preliminary data.</text>
</comment>
<dbReference type="AlphaFoldDB" id="A4A9K9"/>
<dbReference type="InterPro" id="IPR018060">
    <property type="entry name" value="HTH_AraC"/>
</dbReference>
<keyword evidence="1" id="KW-0805">Transcription regulation</keyword>
<evidence type="ECO:0000256" key="3">
    <source>
        <dbReference type="ARBA" id="ARBA00023163"/>
    </source>
</evidence>
<sequence>MSSSTPAPYVLILIDLAVEAGVARHDLLQGSSLAGADLSAIGARVSDDDFRTLVENTLRLTGDPALGLRLGRRLNLSAHAVLGQAFMTCRNLEEVIQLFEHYYPVLAPELTLEFSRTEDRLLICSPNSEAYLPISFGLECITAAIRNTLTGLLGDTQFPLRFEFPYPAPAHAAVYTEVLGDDVYFDCEAAVWSFPLELLDTPLPSSNPALRQLYEAECARLLADLSDSAAIGEQTRSLLRKLEGQYPKMPQVATMLNMSPRTYRRRLTEEGVSFQALLDEVRAEHATRHLRERRLPIASIAYQLGFNDPSNFRRAYRRWTGVTPGAVRNKGDEAQP</sequence>
<dbReference type="OrthoDB" id="6816069at2"/>
<name>A4A9K9_9GAMM</name>
<dbReference type="InterPro" id="IPR009057">
    <property type="entry name" value="Homeodomain-like_sf"/>
</dbReference>
<dbReference type="Gene3D" id="1.10.10.60">
    <property type="entry name" value="Homeodomain-like"/>
    <property type="match status" value="1"/>
</dbReference>
<evidence type="ECO:0000256" key="1">
    <source>
        <dbReference type="ARBA" id="ARBA00023015"/>
    </source>
</evidence>
<dbReference type="STRING" id="314285.KT71_07349"/>
<dbReference type="PRINTS" id="PR00032">
    <property type="entry name" value="HTHARAC"/>
</dbReference>
<dbReference type="GO" id="GO:0005829">
    <property type="term" value="C:cytosol"/>
    <property type="evidence" value="ECO:0007669"/>
    <property type="project" value="TreeGrafter"/>
</dbReference>
<dbReference type="SMART" id="SM00342">
    <property type="entry name" value="HTH_ARAC"/>
    <property type="match status" value="1"/>
</dbReference>